<dbReference type="AlphaFoldDB" id="A0A9L0K5Q1"/>
<dbReference type="Ensembl" id="ENSEAST00005043864.1">
    <property type="protein sequence ID" value="ENSEASP00005053348.1"/>
    <property type="gene ID" value="ENSEASG00005034039.1"/>
</dbReference>
<dbReference type="CDD" id="cd00104">
    <property type="entry name" value="KAZAL_FS"/>
    <property type="match status" value="1"/>
</dbReference>
<dbReference type="GeneTree" id="ENSGT01090000263315"/>
<keyword evidence="3" id="KW-1185">Reference proteome</keyword>
<protein>
    <recommendedName>
        <fullName evidence="1">Kazal-like domain-containing protein</fullName>
    </recommendedName>
</protein>
<feature type="domain" description="Kazal-like" evidence="1">
    <location>
        <begin position="12"/>
        <end position="70"/>
    </location>
</feature>
<dbReference type="Ensembl" id="ENSEAST00005063062.1">
    <property type="protein sequence ID" value="ENSEASP00005047916.1"/>
    <property type="gene ID" value="ENSEASG00005035545.1"/>
</dbReference>
<dbReference type="PROSITE" id="PS00282">
    <property type="entry name" value="KAZAL_1"/>
    <property type="match status" value="1"/>
</dbReference>
<reference evidence="2" key="2">
    <citation type="submission" date="2025-05" db="UniProtKB">
        <authorList>
            <consortium name="Ensembl"/>
        </authorList>
    </citation>
    <scope>IDENTIFICATION</scope>
</reference>
<name>A0A9L0K5Q1_EQUAS</name>
<dbReference type="Ensembl" id="ENSEAST00005053189.1">
    <property type="protein sequence ID" value="ENSEASP00005060148.1"/>
    <property type="gene ID" value="ENSEASG00005026073.1"/>
</dbReference>
<proteinExistence type="predicted"/>
<reference evidence="2 3" key="1">
    <citation type="journal article" date="2020" name="Nat. Commun.">
        <title>Donkey genomes provide new insights into domestication and selection for coat color.</title>
        <authorList>
            <person name="Wang"/>
            <person name="C."/>
            <person name="Li"/>
            <person name="H."/>
            <person name="Guo"/>
            <person name="Y."/>
            <person name="Huang"/>
            <person name="J."/>
            <person name="Sun"/>
            <person name="Y."/>
            <person name="Min"/>
            <person name="J."/>
            <person name="Wang"/>
            <person name="J."/>
            <person name="Fang"/>
            <person name="X."/>
            <person name="Zhao"/>
            <person name="Z."/>
            <person name="Wang"/>
            <person name="S."/>
            <person name="Zhang"/>
            <person name="Y."/>
            <person name="Liu"/>
            <person name="Q."/>
            <person name="Jiang"/>
            <person name="Q."/>
            <person name="Wang"/>
            <person name="X."/>
            <person name="Guo"/>
            <person name="Y."/>
            <person name="Yang"/>
            <person name="C."/>
            <person name="Wang"/>
            <person name="Y."/>
            <person name="Tian"/>
            <person name="F."/>
            <person name="Zhuang"/>
            <person name="G."/>
            <person name="Fan"/>
            <person name="Y."/>
            <person name="Gao"/>
            <person name="Q."/>
            <person name="Li"/>
            <person name="Y."/>
            <person name="Ju"/>
            <person name="Z."/>
            <person name="Li"/>
            <person name="J."/>
            <person name="Li"/>
            <person name="R."/>
            <person name="Hou"/>
            <person name="M."/>
            <person name="Yang"/>
            <person name="G."/>
            <person name="Liu"/>
            <person name="G."/>
            <person name="Liu"/>
            <person name="W."/>
            <person name="Guo"/>
            <person name="J."/>
            <person name="Pan"/>
            <person name="S."/>
            <person name="Fan"/>
            <person name="G."/>
            <person name="Zhang"/>
            <person name="W."/>
            <person name="Zhang"/>
            <person name="R."/>
            <person name="Yu"/>
            <person name="J."/>
            <person name="Zhang"/>
            <person name="X."/>
            <person name="Yin"/>
            <person name="Q."/>
            <person name="Ji"/>
            <person name="C."/>
            <person name="Jin"/>
            <person name="Y."/>
            <person name="Yue"/>
            <person name="G."/>
            <person name="Liu"/>
            <person name="M."/>
            <person name="Xu"/>
            <person name="J."/>
            <person name="Liu"/>
            <person name="S."/>
            <person name="Jordana"/>
            <person name="J."/>
            <person name="Noce"/>
            <person name="A."/>
            <person name="Amills"/>
            <person name="M."/>
            <person name="Wu"/>
            <person name="D.D."/>
            <person name="Li"/>
            <person name="S."/>
            <person name="Zhou"/>
            <person name="X. and Zhong"/>
            <person name="J."/>
        </authorList>
    </citation>
    <scope>NUCLEOTIDE SEQUENCE [LARGE SCALE GENOMIC DNA]</scope>
</reference>
<dbReference type="PANTHER" id="PTHR21312">
    <property type="entry name" value="SERINE PROTEASE INHIBITOR"/>
    <property type="match status" value="1"/>
</dbReference>
<dbReference type="Proteomes" id="UP000694387">
    <property type="component" value="Chromosome 12"/>
</dbReference>
<dbReference type="Ensembl" id="ENSEAST00005051352.1">
    <property type="protein sequence ID" value="ENSEASP00005034884.1"/>
    <property type="gene ID" value="ENSEASG00005034148.1"/>
</dbReference>
<dbReference type="Gene3D" id="3.30.60.30">
    <property type="match status" value="1"/>
</dbReference>
<dbReference type="PANTHER" id="PTHR21312:SF30">
    <property type="entry name" value="SERINE PROTEASE INHIBITOR KAZAL-TYPE 11-RELATED"/>
    <property type="match status" value="1"/>
</dbReference>
<dbReference type="Proteomes" id="UP000694387">
    <property type="component" value="Chromosome 19"/>
</dbReference>
<organism evidence="2 3">
    <name type="scientific">Equus asinus</name>
    <name type="common">Donkey</name>
    <name type="synonym">Equus africanus asinus</name>
    <dbReference type="NCBI Taxonomy" id="9793"/>
    <lineage>
        <taxon>Eukaryota</taxon>
        <taxon>Metazoa</taxon>
        <taxon>Chordata</taxon>
        <taxon>Craniata</taxon>
        <taxon>Vertebrata</taxon>
        <taxon>Euteleostomi</taxon>
        <taxon>Mammalia</taxon>
        <taxon>Eutheria</taxon>
        <taxon>Laurasiatheria</taxon>
        <taxon>Perissodactyla</taxon>
        <taxon>Equidae</taxon>
        <taxon>Equus</taxon>
    </lineage>
</organism>
<dbReference type="Ensembl" id="ENSEAST00005055074.1">
    <property type="protein sequence ID" value="ENSEASP00005048716.1"/>
    <property type="gene ID" value="ENSEASG00005029923.1"/>
</dbReference>
<accession>A0A9L0K5Q1</accession>
<evidence type="ECO:0000259" key="1">
    <source>
        <dbReference type="PROSITE" id="PS51465"/>
    </source>
</evidence>
<dbReference type="InterPro" id="IPR036058">
    <property type="entry name" value="Kazal_dom_sf"/>
</dbReference>
<sequence length="83" mass="9582">TRSQYPIIQNFHFQPPDCDVLLANPDLCDGQYYPICATNKKTYANPCFFCSQKTDYGLNFDFSHTFLCLLLKSYFAVDSPIPR</sequence>
<evidence type="ECO:0000313" key="2">
    <source>
        <dbReference type="Ensembl" id="ENSEASP00005060148.1"/>
    </source>
</evidence>
<dbReference type="PROSITE" id="PS51465">
    <property type="entry name" value="KAZAL_2"/>
    <property type="match status" value="1"/>
</dbReference>
<evidence type="ECO:0000313" key="3">
    <source>
        <dbReference type="Proteomes" id="UP000694387"/>
    </source>
</evidence>
<dbReference type="InterPro" id="IPR002350">
    <property type="entry name" value="Kazal_dom"/>
</dbReference>
<dbReference type="SUPFAM" id="SSF100895">
    <property type="entry name" value="Kazal-type serine protease inhibitors"/>
    <property type="match status" value="1"/>
</dbReference>
<dbReference type="Pfam" id="PF00050">
    <property type="entry name" value="Kazal_1"/>
    <property type="match status" value="1"/>
</dbReference>